<keyword evidence="3" id="KW-1185">Reference proteome</keyword>
<comment type="caution">
    <text evidence="2">The sequence shown here is derived from an EMBL/GenBank/DDBJ whole genome shotgun (WGS) entry which is preliminary data.</text>
</comment>
<evidence type="ECO:0000259" key="1">
    <source>
        <dbReference type="Pfam" id="PF06985"/>
    </source>
</evidence>
<evidence type="ECO:0000313" key="2">
    <source>
        <dbReference type="EMBL" id="KAK0631299.1"/>
    </source>
</evidence>
<dbReference type="AlphaFoldDB" id="A0AA39XCC2"/>
<dbReference type="PANTHER" id="PTHR33112">
    <property type="entry name" value="DOMAIN PROTEIN, PUTATIVE-RELATED"/>
    <property type="match status" value="1"/>
</dbReference>
<organism evidence="2 3">
    <name type="scientific">Immersiella caudata</name>
    <dbReference type="NCBI Taxonomy" id="314043"/>
    <lineage>
        <taxon>Eukaryota</taxon>
        <taxon>Fungi</taxon>
        <taxon>Dikarya</taxon>
        <taxon>Ascomycota</taxon>
        <taxon>Pezizomycotina</taxon>
        <taxon>Sordariomycetes</taxon>
        <taxon>Sordariomycetidae</taxon>
        <taxon>Sordariales</taxon>
        <taxon>Lasiosphaeriaceae</taxon>
        <taxon>Immersiella</taxon>
    </lineage>
</organism>
<feature type="domain" description="Heterokaryon incompatibility" evidence="1">
    <location>
        <begin position="124"/>
        <end position="275"/>
    </location>
</feature>
<protein>
    <submittedName>
        <fullName evidence="2">Heterokaryon incompatibility protein-domain-containing protein</fullName>
    </submittedName>
</protein>
<dbReference type="EMBL" id="JAULSU010000001">
    <property type="protein sequence ID" value="KAK0631299.1"/>
    <property type="molecule type" value="Genomic_DNA"/>
</dbReference>
<dbReference type="InterPro" id="IPR010730">
    <property type="entry name" value="HET"/>
</dbReference>
<proteinExistence type="predicted"/>
<sequence length="401" mass="44707">MLCYNRSSSTVADFRGRPDSCHFCFLQLPASVPCPPEHRTLRCVWDCTRYSLELSFLPEEYPFTAEVVQVARNWISDCQNDHPICSAARLRDSQLPKRVLDVSGLKDTCQISLHVPSHGETGDYATLSYCWGTSGVPLRTTKANLQEHRDGISIETLPATIKNAAFLVWNLGIPYLWVDALCIIQEGDEGHDWAEQSAEMTSIYQGGTLNISAVDGRGCESGLKPEPFQNIGRRVGTSTRSNHVDVFLVCRPVSADQQIDSNSRPLSVRGWAFQERLVSSATLHFTNRGMAWECCTTSKMERLTTDDPGLGLFDHEMKQDWSTHTQLWLPGQVQGPIAGHKALQGWYNAMLAYPHKALTFERDCLPALAGIAATISKRLGFTYLAGLWKEDIAHGLCWRAS</sequence>
<accession>A0AA39XCC2</accession>
<gene>
    <name evidence="2" type="ORF">B0T14DRAFT_420613</name>
</gene>
<reference evidence="2" key="1">
    <citation type="submission" date="2023-06" db="EMBL/GenBank/DDBJ databases">
        <title>Genome-scale phylogeny and comparative genomics of the fungal order Sordariales.</title>
        <authorList>
            <consortium name="Lawrence Berkeley National Laboratory"/>
            <person name="Hensen N."/>
            <person name="Bonometti L."/>
            <person name="Westerberg I."/>
            <person name="Brannstrom I.O."/>
            <person name="Guillou S."/>
            <person name="Cros-Aarteil S."/>
            <person name="Calhoun S."/>
            <person name="Haridas S."/>
            <person name="Kuo A."/>
            <person name="Mondo S."/>
            <person name="Pangilinan J."/>
            <person name="Riley R."/>
            <person name="Labutti K."/>
            <person name="Andreopoulos B."/>
            <person name="Lipzen A."/>
            <person name="Chen C."/>
            <person name="Yanf M."/>
            <person name="Daum C."/>
            <person name="Ng V."/>
            <person name="Clum A."/>
            <person name="Steindorff A."/>
            <person name="Ohm R."/>
            <person name="Martin F."/>
            <person name="Silar P."/>
            <person name="Natvig D."/>
            <person name="Lalanne C."/>
            <person name="Gautier V."/>
            <person name="Ament-Velasquez S.L."/>
            <person name="Kruys A."/>
            <person name="Hutchinson M.I."/>
            <person name="Powell A.J."/>
            <person name="Barry K."/>
            <person name="Miller A.N."/>
            <person name="Grigoriev I.V."/>
            <person name="Debuchy R."/>
            <person name="Gladieux P."/>
            <person name="Thoren M.H."/>
            <person name="Johannesson H."/>
        </authorList>
    </citation>
    <scope>NUCLEOTIDE SEQUENCE</scope>
    <source>
        <strain evidence="2">CBS 606.72</strain>
    </source>
</reference>
<dbReference type="Proteomes" id="UP001175000">
    <property type="component" value="Unassembled WGS sequence"/>
</dbReference>
<dbReference type="Pfam" id="PF06985">
    <property type="entry name" value="HET"/>
    <property type="match status" value="1"/>
</dbReference>
<dbReference type="PANTHER" id="PTHR33112:SF16">
    <property type="entry name" value="HETEROKARYON INCOMPATIBILITY DOMAIN-CONTAINING PROTEIN"/>
    <property type="match status" value="1"/>
</dbReference>
<name>A0AA39XCC2_9PEZI</name>
<evidence type="ECO:0000313" key="3">
    <source>
        <dbReference type="Proteomes" id="UP001175000"/>
    </source>
</evidence>